<organism evidence="2 3">
    <name type="scientific">Steinernema glaseri</name>
    <dbReference type="NCBI Taxonomy" id="37863"/>
    <lineage>
        <taxon>Eukaryota</taxon>
        <taxon>Metazoa</taxon>
        <taxon>Ecdysozoa</taxon>
        <taxon>Nematoda</taxon>
        <taxon>Chromadorea</taxon>
        <taxon>Rhabditida</taxon>
        <taxon>Tylenchina</taxon>
        <taxon>Panagrolaimomorpha</taxon>
        <taxon>Strongyloidoidea</taxon>
        <taxon>Steinernematidae</taxon>
        <taxon>Steinernema</taxon>
    </lineage>
</organism>
<accession>A0A1I7YE12</accession>
<evidence type="ECO:0000313" key="3">
    <source>
        <dbReference type="WBParaSite" id="L893_g15434.t1"/>
    </source>
</evidence>
<dbReference type="AlphaFoldDB" id="A0A1I7YE12"/>
<reference evidence="3" key="1">
    <citation type="submission" date="2016-11" db="UniProtKB">
        <authorList>
            <consortium name="WormBaseParasite"/>
        </authorList>
    </citation>
    <scope>IDENTIFICATION</scope>
</reference>
<dbReference type="WBParaSite" id="L893_g15434.t1">
    <property type="protein sequence ID" value="L893_g15434.t1"/>
    <property type="gene ID" value="L893_g15434"/>
</dbReference>
<feature type="region of interest" description="Disordered" evidence="1">
    <location>
        <begin position="54"/>
        <end position="80"/>
    </location>
</feature>
<proteinExistence type="predicted"/>
<sequence length="187" mass="20336">MVFCTFCHLCTFSASSLHSTHFHNFPLVNLPHLLCFSDSPRRVGATVIPTLLETQSKLTSDNPPKPAPAPKPYCISPPRHANGRIKRNTISDFPVLQPTAAPPLPSIPPKSNGTPQHRPLPTVHSTGHIQAPAATPKAPAPSLADLAKQKEVLAKIDSDLMNQMTLRRQITDTSMVVPRPNTGSRLR</sequence>
<evidence type="ECO:0000256" key="1">
    <source>
        <dbReference type="SAM" id="MobiDB-lite"/>
    </source>
</evidence>
<keyword evidence="2" id="KW-1185">Reference proteome</keyword>
<feature type="region of interest" description="Disordered" evidence="1">
    <location>
        <begin position="96"/>
        <end position="141"/>
    </location>
</feature>
<dbReference type="Proteomes" id="UP000095287">
    <property type="component" value="Unplaced"/>
</dbReference>
<evidence type="ECO:0000313" key="2">
    <source>
        <dbReference type="Proteomes" id="UP000095287"/>
    </source>
</evidence>
<name>A0A1I7YE12_9BILA</name>
<feature type="compositionally biased region" description="Low complexity" evidence="1">
    <location>
        <begin position="131"/>
        <end position="141"/>
    </location>
</feature>
<protein>
    <submittedName>
        <fullName evidence="3">Neogenin_C domain-containing protein</fullName>
    </submittedName>
</protein>